<feature type="compositionally biased region" description="Polar residues" evidence="1">
    <location>
        <begin position="68"/>
        <end position="83"/>
    </location>
</feature>
<organism evidence="2 3">
    <name type="scientific">Penaeus vannamei</name>
    <name type="common">Whiteleg shrimp</name>
    <name type="synonym">Litopenaeus vannamei</name>
    <dbReference type="NCBI Taxonomy" id="6689"/>
    <lineage>
        <taxon>Eukaryota</taxon>
        <taxon>Metazoa</taxon>
        <taxon>Ecdysozoa</taxon>
        <taxon>Arthropoda</taxon>
        <taxon>Crustacea</taxon>
        <taxon>Multicrustacea</taxon>
        <taxon>Malacostraca</taxon>
        <taxon>Eumalacostraca</taxon>
        <taxon>Eucarida</taxon>
        <taxon>Decapoda</taxon>
        <taxon>Dendrobranchiata</taxon>
        <taxon>Penaeoidea</taxon>
        <taxon>Penaeidae</taxon>
        <taxon>Penaeus</taxon>
    </lineage>
</organism>
<feature type="compositionally biased region" description="Basic and acidic residues" evidence="1">
    <location>
        <begin position="55"/>
        <end position="64"/>
    </location>
</feature>
<reference evidence="2 3" key="2">
    <citation type="submission" date="2019-01" db="EMBL/GenBank/DDBJ databases">
        <title>The decoding of complex shrimp genome reveals the adaptation for benthos swimmer, frequently molting mechanism and breeding impact on genome.</title>
        <authorList>
            <person name="Sun Y."/>
            <person name="Gao Y."/>
            <person name="Yu Y."/>
        </authorList>
    </citation>
    <scope>NUCLEOTIDE SEQUENCE [LARGE SCALE GENOMIC DNA]</scope>
    <source>
        <tissue evidence="2">Muscle</tissue>
    </source>
</reference>
<feature type="region of interest" description="Disordered" evidence="1">
    <location>
        <begin position="328"/>
        <end position="357"/>
    </location>
</feature>
<feature type="compositionally biased region" description="Basic and acidic residues" evidence="1">
    <location>
        <begin position="101"/>
        <end position="111"/>
    </location>
</feature>
<evidence type="ECO:0000256" key="1">
    <source>
        <dbReference type="SAM" id="MobiDB-lite"/>
    </source>
</evidence>
<gene>
    <name evidence="2" type="ORF">C7M84_023166</name>
</gene>
<evidence type="ECO:0000313" key="3">
    <source>
        <dbReference type="Proteomes" id="UP000283509"/>
    </source>
</evidence>
<dbReference type="Proteomes" id="UP000283509">
    <property type="component" value="Unassembled WGS sequence"/>
</dbReference>
<dbReference type="EMBL" id="QCYY01000658">
    <property type="protein sequence ID" value="ROT83657.1"/>
    <property type="molecule type" value="Genomic_DNA"/>
</dbReference>
<accession>A0A3R7MR14</accession>
<protein>
    <submittedName>
        <fullName evidence="2">Uncharacterized protein</fullName>
    </submittedName>
</protein>
<feature type="region of interest" description="Disordered" evidence="1">
    <location>
        <begin position="1"/>
        <end position="175"/>
    </location>
</feature>
<sequence length="574" mass="61921">MKLPKFFENNSFTRRRLSSVPSASEGGGELRRGGSERRARGAEGGRASQRNSSEFPDRRSERPGSGEITRSGSLKVRSSTSSVRPDRSISLLSRVYGSGSSDRDREAEDHGGATAGAFSDEKKDSKHFSGFSRRFTIRPSSSKKKAQPFRRSNTLPTRYRPPDRQQTSFVQQDENPQVLQGNLISSPTMHITGPARGDGRGMICRLASTDVRHPTPGAHEPYKTADKITDARHICTSGSAPHVAAEEKNAFGAGRVSPVSSLRQEGPEHISHYLSASEVAASEVTSCDLPFVDLASSDATPTISPYSSITSSLAPSVSHALRHARARYGTPTSAGGGAGTLPFPVGPGVGGRDGHAGTQNLHSLFHVLASFRDPNSPQGAQETYENVASNAASNPGHGHMARAPPSSDESQMSPSSVTSCSSGTASQSLSSGSIKQDDSTQKGHVCPKCQVNFLTSRQLLEHWSEVQGSDEVESEGTVIHDRDDEGSAWCQRMWTLPFALRTCGRKMLMVWPNSTRQTRENSPARETNSVYVWRVSALFPSNFSPPYRLFLCLKSTLSSFSTTLSAELHNSNDP</sequence>
<feature type="compositionally biased region" description="Polar residues" evidence="1">
    <location>
        <begin position="164"/>
        <end position="175"/>
    </location>
</feature>
<dbReference type="AlphaFoldDB" id="A0A3R7MR14"/>
<feature type="region of interest" description="Disordered" evidence="1">
    <location>
        <begin position="389"/>
        <end position="443"/>
    </location>
</feature>
<feature type="compositionally biased region" description="Low complexity" evidence="1">
    <location>
        <begin position="404"/>
        <end position="433"/>
    </location>
</feature>
<name>A0A3R7MR14_PENVA</name>
<reference evidence="2 3" key="1">
    <citation type="submission" date="2018-04" db="EMBL/GenBank/DDBJ databases">
        <authorList>
            <person name="Zhang X."/>
            <person name="Yuan J."/>
            <person name="Li F."/>
            <person name="Xiang J."/>
        </authorList>
    </citation>
    <scope>NUCLEOTIDE SEQUENCE [LARGE SCALE GENOMIC DNA]</scope>
    <source>
        <tissue evidence="2">Muscle</tissue>
    </source>
</reference>
<feature type="compositionally biased region" description="Basic and acidic residues" evidence="1">
    <location>
        <begin position="28"/>
        <end position="43"/>
    </location>
</feature>
<comment type="caution">
    <text evidence="2">The sequence shown here is derived from an EMBL/GenBank/DDBJ whole genome shotgun (WGS) entry which is preliminary data.</text>
</comment>
<evidence type="ECO:0000313" key="2">
    <source>
        <dbReference type="EMBL" id="ROT83657.1"/>
    </source>
</evidence>
<keyword evidence="3" id="KW-1185">Reference proteome</keyword>
<proteinExistence type="predicted"/>